<comment type="caution">
    <text evidence="1">The sequence shown here is derived from an EMBL/GenBank/DDBJ whole genome shotgun (WGS) entry which is preliminary data.</text>
</comment>
<keyword evidence="2" id="KW-1185">Reference proteome</keyword>
<evidence type="ECO:0000313" key="2">
    <source>
        <dbReference type="Proteomes" id="UP001222325"/>
    </source>
</evidence>
<sequence>MPPKSKAAPTSAACHWAYCRCQQQLFEELNGAAPAPKSSTPALFHVAKRRRRTQDYGNVYTFCPTKPPAVASVQRLPPTNSILASRARDDARLLARLEAVRKKRDIKAAQDVHCLQSTASQAGPSSSSAGK</sequence>
<organism evidence="1 2">
    <name type="scientific">Mycena belliarum</name>
    <dbReference type="NCBI Taxonomy" id="1033014"/>
    <lineage>
        <taxon>Eukaryota</taxon>
        <taxon>Fungi</taxon>
        <taxon>Dikarya</taxon>
        <taxon>Basidiomycota</taxon>
        <taxon>Agaricomycotina</taxon>
        <taxon>Agaricomycetes</taxon>
        <taxon>Agaricomycetidae</taxon>
        <taxon>Agaricales</taxon>
        <taxon>Marasmiineae</taxon>
        <taxon>Mycenaceae</taxon>
        <taxon>Mycena</taxon>
    </lineage>
</organism>
<name>A0AAD6XIS3_9AGAR</name>
<gene>
    <name evidence="1" type="ORF">B0H15DRAFT_955015</name>
</gene>
<reference evidence="1" key="1">
    <citation type="submission" date="2023-03" db="EMBL/GenBank/DDBJ databases">
        <title>Massive genome expansion in bonnet fungi (Mycena s.s.) driven by repeated elements and novel gene families across ecological guilds.</title>
        <authorList>
            <consortium name="Lawrence Berkeley National Laboratory"/>
            <person name="Harder C.B."/>
            <person name="Miyauchi S."/>
            <person name="Viragh M."/>
            <person name="Kuo A."/>
            <person name="Thoen E."/>
            <person name="Andreopoulos B."/>
            <person name="Lu D."/>
            <person name="Skrede I."/>
            <person name="Drula E."/>
            <person name="Henrissat B."/>
            <person name="Morin E."/>
            <person name="Kohler A."/>
            <person name="Barry K."/>
            <person name="LaButti K."/>
            <person name="Morin E."/>
            <person name="Salamov A."/>
            <person name="Lipzen A."/>
            <person name="Mereny Z."/>
            <person name="Hegedus B."/>
            <person name="Baldrian P."/>
            <person name="Stursova M."/>
            <person name="Weitz H."/>
            <person name="Taylor A."/>
            <person name="Grigoriev I.V."/>
            <person name="Nagy L.G."/>
            <person name="Martin F."/>
            <person name="Kauserud H."/>
        </authorList>
    </citation>
    <scope>NUCLEOTIDE SEQUENCE</scope>
    <source>
        <strain evidence="1">CBHHK173m</strain>
    </source>
</reference>
<dbReference type="Proteomes" id="UP001222325">
    <property type="component" value="Unassembled WGS sequence"/>
</dbReference>
<dbReference type="EMBL" id="JARJCN010000072">
    <property type="protein sequence ID" value="KAJ7077512.1"/>
    <property type="molecule type" value="Genomic_DNA"/>
</dbReference>
<dbReference type="AlphaFoldDB" id="A0AAD6XIS3"/>
<protein>
    <submittedName>
        <fullName evidence="1">Uncharacterized protein</fullName>
    </submittedName>
</protein>
<accession>A0AAD6XIS3</accession>
<evidence type="ECO:0000313" key="1">
    <source>
        <dbReference type="EMBL" id="KAJ7077512.1"/>
    </source>
</evidence>
<proteinExistence type="predicted"/>